<evidence type="ECO:0000259" key="2">
    <source>
        <dbReference type="Pfam" id="PF08722"/>
    </source>
</evidence>
<dbReference type="InterPro" id="IPR014832">
    <property type="entry name" value="TnsA_C"/>
</dbReference>
<dbReference type="Pfam" id="PF08722">
    <property type="entry name" value="Tn7_TnsA-like_N"/>
    <property type="match status" value="1"/>
</dbReference>
<name>A0A1G1TKW0_9BACT</name>
<reference evidence="3 4" key="1">
    <citation type="submission" date="2016-08" db="EMBL/GenBank/DDBJ databases">
        <title>Hymenobacter coccineus sp. nov., Hymenobacter lapidarius sp. nov. and Hymenobacter glacialis sp. nov., isolated from Antarctic soil.</title>
        <authorList>
            <person name="Sedlacek I."/>
            <person name="Kralova S."/>
            <person name="Kyrova K."/>
            <person name="Maslanova I."/>
            <person name="Stankova E."/>
            <person name="Vrbovska V."/>
            <person name="Nemec M."/>
            <person name="Bartak M."/>
            <person name="Svec P."/>
            <person name="Busse H.-J."/>
            <person name="Pantucek R."/>
        </authorList>
    </citation>
    <scope>NUCLEOTIDE SEQUENCE [LARGE SCALE GENOMIC DNA]</scope>
    <source>
        <strain evidence="3 4">CCM 8649</strain>
    </source>
</reference>
<dbReference type="Pfam" id="PF08721">
    <property type="entry name" value="Tn7_Tnp_TnsA_C"/>
    <property type="match status" value="1"/>
</dbReference>
<comment type="caution">
    <text evidence="3">The sequence shown here is derived from an EMBL/GenBank/DDBJ whole genome shotgun (WGS) entry which is preliminary data.</text>
</comment>
<dbReference type="RefSeq" id="WP_070741385.1">
    <property type="nucleotide sequence ID" value="NZ_MDZA01000055.1"/>
</dbReference>
<dbReference type="AlphaFoldDB" id="A0A1G1TKW0"/>
<dbReference type="InterPro" id="IPR011856">
    <property type="entry name" value="tRNA_endonuc-like_dom_sf"/>
</dbReference>
<dbReference type="OrthoDB" id="881413at2"/>
<sequence>MQPTRKIGKSHSALRAVHPSVKNGRVVQLESALERDFCCLLEFERDITSYVEQPVAIDYVLNGRSHRYTPDFLIHYVGEKPGVLAEIKYRADLRAHWAQLKPKFRAAKRYASAQGWEFRLYTEAEIQTPYLDNVKFLLCFRAPASALRREYAQLLLEAMAQLDESTPAEILLVAFQDADRRAELLPVLWHLVSSGQIGCNLFQPLTMRSPVWSIDGHLSLPDHGQN</sequence>
<evidence type="ECO:0008006" key="5">
    <source>
        <dbReference type="Google" id="ProtNLM"/>
    </source>
</evidence>
<evidence type="ECO:0000313" key="3">
    <source>
        <dbReference type="EMBL" id="OGX91501.1"/>
    </source>
</evidence>
<evidence type="ECO:0000259" key="1">
    <source>
        <dbReference type="Pfam" id="PF08721"/>
    </source>
</evidence>
<dbReference type="GO" id="GO:0003676">
    <property type="term" value="F:nucleic acid binding"/>
    <property type="evidence" value="ECO:0007669"/>
    <property type="project" value="InterPro"/>
</dbReference>
<protein>
    <recommendedName>
        <fullName evidence="5">Heteromeric transposase endonuclease subunit TnsA</fullName>
    </recommendedName>
</protein>
<proteinExistence type="predicted"/>
<feature type="domain" description="TnsA endonuclease C-terminal" evidence="1">
    <location>
        <begin position="125"/>
        <end position="201"/>
    </location>
</feature>
<organism evidence="3 4">
    <name type="scientific">Hymenobacter coccineus</name>
    <dbReference type="NCBI Taxonomy" id="1908235"/>
    <lineage>
        <taxon>Bacteria</taxon>
        <taxon>Pseudomonadati</taxon>
        <taxon>Bacteroidota</taxon>
        <taxon>Cytophagia</taxon>
        <taxon>Cytophagales</taxon>
        <taxon>Hymenobacteraceae</taxon>
        <taxon>Hymenobacter</taxon>
    </lineage>
</organism>
<accession>A0A1G1TKW0</accession>
<dbReference type="Gene3D" id="3.40.1350.10">
    <property type="match status" value="1"/>
</dbReference>
<evidence type="ECO:0000313" key="4">
    <source>
        <dbReference type="Proteomes" id="UP000177506"/>
    </source>
</evidence>
<dbReference type="Proteomes" id="UP000177506">
    <property type="component" value="Unassembled WGS sequence"/>
</dbReference>
<gene>
    <name evidence="3" type="ORF">BEN49_04830</name>
</gene>
<dbReference type="InterPro" id="IPR014833">
    <property type="entry name" value="TnsA_N"/>
</dbReference>
<keyword evidence="4" id="KW-1185">Reference proteome</keyword>
<dbReference type="EMBL" id="MDZA01000055">
    <property type="protein sequence ID" value="OGX91501.1"/>
    <property type="molecule type" value="Genomic_DNA"/>
</dbReference>
<feature type="domain" description="TnsA endonuclease N-terminal" evidence="2">
    <location>
        <begin position="45"/>
        <end position="123"/>
    </location>
</feature>